<keyword evidence="8" id="KW-1185">Reference proteome</keyword>
<comment type="caution">
    <text evidence="7">The sequence shown here is derived from an EMBL/GenBank/DDBJ whole genome shotgun (WGS) entry which is preliminary data.</text>
</comment>
<dbReference type="CDD" id="cd15457">
    <property type="entry name" value="NADAR"/>
    <property type="match status" value="1"/>
</dbReference>
<evidence type="ECO:0000313" key="7">
    <source>
        <dbReference type="EMBL" id="RFU36992.1"/>
    </source>
</evidence>
<name>A0A372JAI6_9ACTN</name>
<feature type="compositionally biased region" description="Basic and acidic residues" evidence="3">
    <location>
        <begin position="73"/>
        <end position="88"/>
    </location>
</feature>
<comment type="catalytic activity">
    <reaction evidence="2">
        <text>2,5-diamino-6-hydroxy-4-(5-phosphoribosylamino)-pyrimidine + H2O = 2,5,6-triamino-4-hydroxypyrimidine + D-ribose 5-phosphate</text>
        <dbReference type="Rhea" id="RHEA:23436"/>
        <dbReference type="ChEBI" id="CHEBI:15377"/>
        <dbReference type="ChEBI" id="CHEBI:58614"/>
        <dbReference type="ChEBI" id="CHEBI:78346"/>
        <dbReference type="ChEBI" id="CHEBI:137796"/>
    </reaction>
</comment>
<feature type="domain" description="NADAR" evidence="4">
    <location>
        <begin position="249"/>
        <end position="370"/>
    </location>
</feature>
<dbReference type="RefSeq" id="WP_117361363.1">
    <property type="nucleotide sequence ID" value="NZ_QURH01001017.1"/>
</dbReference>
<evidence type="ECO:0000313" key="8">
    <source>
        <dbReference type="Proteomes" id="UP000261811"/>
    </source>
</evidence>
<comment type="catalytic activity">
    <reaction evidence="1">
        <text>5-amino-6-(5-phospho-D-ribosylamino)uracil + H2O = 5,6-diaminouracil + D-ribose 5-phosphate</text>
        <dbReference type="Rhea" id="RHEA:55020"/>
        <dbReference type="ChEBI" id="CHEBI:15377"/>
        <dbReference type="ChEBI" id="CHEBI:46252"/>
        <dbReference type="ChEBI" id="CHEBI:58453"/>
        <dbReference type="ChEBI" id="CHEBI:78346"/>
    </reaction>
</comment>
<accession>A0A372JAI6</accession>
<dbReference type="AlphaFoldDB" id="A0A372JAI6"/>
<evidence type="ECO:0000256" key="1">
    <source>
        <dbReference type="ARBA" id="ARBA00000022"/>
    </source>
</evidence>
<evidence type="ECO:0000256" key="2">
    <source>
        <dbReference type="ARBA" id="ARBA00000751"/>
    </source>
</evidence>
<sequence length="380" mass="42533">MFWRGPTRRVVAGETVPGVWCHVWVTRRSATRPHVDDLFVFADGLIGCDGTGLDGTDVEGLRRRLADGRVLLHDPERSAPATEPERPRWSARYPEPLTADGFVAEVLDRIAELNDRPTTADRCHDAIRRWRREPTEANRRLVRNAYLAVPAHERVFLLGDMDLQDIPLRRLATDPGQPVCGDGPIATEEMYLQVKEYFDAGDRGEETYRAKIALRHADDPAPTPAVILNERGGPSGDVLDDAVLRNEFPSPLTYRGQTYRTALHAYWAQAVAAPDDHDRVRDAETAHEAQELGGSRPLQPDWPARRLAVMTDILRAKFAQHPPMAAILLATGDAPLSYQGYSESPFWTDRGPRGGRNWMGRLLELVRSELNRPAEPAARP</sequence>
<dbReference type="Pfam" id="PF24645">
    <property type="entry name" value="DUF7639"/>
    <property type="match status" value="1"/>
</dbReference>
<reference evidence="7 8" key="1">
    <citation type="submission" date="2018-08" db="EMBL/GenBank/DDBJ databases">
        <title>Actinomadura jelena sp. nov., a novel Actinomycete isolated from soil in Chad.</title>
        <authorList>
            <person name="Shi L."/>
        </authorList>
    </citation>
    <scope>NUCLEOTIDE SEQUENCE [LARGE SCALE GENOMIC DNA]</scope>
    <source>
        <strain evidence="7 8">NEAU-G17</strain>
    </source>
</reference>
<evidence type="ECO:0000259" key="5">
    <source>
        <dbReference type="Pfam" id="PF24644"/>
    </source>
</evidence>
<feature type="domain" description="DUF7638" evidence="5">
    <location>
        <begin position="7"/>
        <end position="117"/>
    </location>
</feature>
<dbReference type="Pfam" id="PF08719">
    <property type="entry name" value="NADAR"/>
    <property type="match status" value="1"/>
</dbReference>
<dbReference type="InterPro" id="IPR056056">
    <property type="entry name" value="DUF7639"/>
</dbReference>
<organism evidence="7 8">
    <name type="scientific">Actinomadura logoneensis</name>
    <dbReference type="NCBI Taxonomy" id="2293572"/>
    <lineage>
        <taxon>Bacteria</taxon>
        <taxon>Bacillati</taxon>
        <taxon>Actinomycetota</taxon>
        <taxon>Actinomycetes</taxon>
        <taxon>Streptosporangiales</taxon>
        <taxon>Thermomonosporaceae</taxon>
        <taxon>Actinomadura</taxon>
    </lineage>
</organism>
<dbReference type="Pfam" id="PF24644">
    <property type="entry name" value="DUF7638"/>
    <property type="match status" value="1"/>
</dbReference>
<proteinExistence type="predicted"/>
<dbReference type="SUPFAM" id="SSF143990">
    <property type="entry name" value="YbiA-like"/>
    <property type="match status" value="1"/>
</dbReference>
<dbReference type="EMBL" id="QURH01001017">
    <property type="protein sequence ID" value="RFU36992.1"/>
    <property type="molecule type" value="Genomic_DNA"/>
</dbReference>
<feature type="domain" description="DUF7639" evidence="6">
    <location>
        <begin position="118"/>
        <end position="208"/>
    </location>
</feature>
<evidence type="ECO:0000256" key="3">
    <source>
        <dbReference type="SAM" id="MobiDB-lite"/>
    </source>
</evidence>
<evidence type="ECO:0000259" key="4">
    <source>
        <dbReference type="Pfam" id="PF08719"/>
    </source>
</evidence>
<dbReference type="InterPro" id="IPR056055">
    <property type="entry name" value="DUF7638"/>
</dbReference>
<protein>
    <submittedName>
        <fullName evidence="7">NADAR family protein</fullName>
    </submittedName>
</protein>
<dbReference type="Proteomes" id="UP000261811">
    <property type="component" value="Unassembled WGS sequence"/>
</dbReference>
<feature type="region of interest" description="Disordered" evidence="3">
    <location>
        <begin position="73"/>
        <end position="92"/>
    </location>
</feature>
<dbReference type="InterPro" id="IPR012816">
    <property type="entry name" value="NADAR"/>
</dbReference>
<gene>
    <name evidence="7" type="ORF">DZF91_35195</name>
</gene>
<dbReference type="InterPro" id="IPR037238">
    <property type="entry name" value="YbiA-like_sf"/>
</dbReference>
<dbReference type="OrthoDB" id="643483at2"/>
<evidence type="ECO:0000259" key="6">
    <source>
        <dbReference type="Pfam" id="PF24645"/>
    </source>
</evidence>
<dbReference type="Gene3D" id="1.10.357.40">
    <property type="entry name" value="YbiA-like"/>
    <property type="match status" value="1"/>
</dbReference>